<evidence type="ECO:0000313" key="3">
    <source>
        <dbReference type="Proteomes" id="UP001152622"/>
    </source>
</evidence>
<dbReference type="OrthoDB" id="10035013at2759"/>
<evidence type="ECO:0008006" key="4">
    <source>
        <dbReference type="Google" id="ProtNLM"/>
    </source>
</evidence>
<name>A0A9Q1GD62_SYNKA</name>
<accession>A0A9Q1GD62</accession>
<dbReference type="Proteomes" id="UP001152622">
    <property type="component" value="Chromosome 1"/>
</dbReference>
<evidence type="ECO:0000313" key="2">
    <source>
        <dbReference type="EMBL" id="KAJ8381994.1"/>
    </source>
</evidence>
<reference evidence="2" key="1">
    <citation type="journal article" date="2023" name="Science">
        <title>Genome structures resolve the early diversification of teleost fishes.</title>
        <authorList>
            <person name="Parey E."/>
            <person name="Louis A."/>
            <person name="Montfort J."/>
            <person name="Bouchez O."/>
            <person name="Roques C."/>
            <person name="Iampietro C."/>
            <person name="Lluch J."/>
            <person name="Castinel A."/>
            <person name="Donnadieu C."/>
            <person name="Desvignes T."/>
            <person name="Floi Bucao C."/>
            <person name="Jouanno E."/>
            <person name="Wen M."/>
            <person name="Mejri S."/>
            <person name="Dirks R."/>
            <person name="Jansen H."/>
            <person name="Henkel C."/>
            <person name="Chen W.J."/>
            <person name="Zahm M."/>
            <person name="Cabau C."/>
            <person name="Klopp C."/>
            <person name="Thompson A.W."/>
            <person name="Robinson-Rechavi M."/>
            <person name="Braasch I."/>
            <person name="Lecointre G."/>
            <person name="Bobe J."/>
            <person name="Postlethwait J.H."/>
            <person name="Berthelot C."/>
            <person name="Roest Crollius H."/>
            <person name="Guiguen Y."/>
        </authorList>
    </citation>
    <scope>NUCLEOTIDE SEQUENCE</scope>
    <source>
        <strain evidence="2">WJC10195</strain>
    </source>
</reference>
<evidence type="ECO:0000256" key="1">
    <source>
        <dbReference type="SAM" id="Coils"/>
    </source>
</evidence>
<feature type="coiled-coil region" evidence="1">
    <location>
        <begin position="161"/>
        <end position="188"/>
    </location>
</feature>
<protein>
    <recommendedName>
        <fullName evidence="4">Suppressor APC domain-containing protein 1</fullName>
    </recommendedName>
</protein>
<dbReference type="EMBL" id="JAINUF010000001">
    <property type="protein sequence ID" value="KAJ8381994.1"/>
    <property type="molecule type" value="Genomic_DNA"/>
</dbReference>
<keyword evidence="3" id="KW-1185">Reference proteome</keyword>
<dbReference type="AlphaFoldDB" id="A0A9Q1GD62"/>
<dbReference type="PANTHER" id="PTHR14907">
    <property type="entry name" value="FI14130P"/>
    <property type="match status" value="1"/>
</dbReference>
<sequence length="192" mass="22356">MAGSYTVVIIPLHSSLHSLDALRFFLWLKRLKDLEREKDCLWAGLQVLEHARLWYEGRLVVNRERQCFPGEGTWGEVFPAELCRQGNSQRRCQRRCQTHRAPWLHRSLPSFHEHPSRSCLLRSCIQRVNGSLGDLMCDPKVAAGPCPEERGDSVSNLRWQNTVLIQEVSEKSREISRLEQERNSLLQQLREL</sequence>
<dbReference type="Pfam" id="PF11414">
    <property type="entry name" value="Suppressor_APC"/>
    <property type="match status" value="1"/>
</dbReference>
<comment type="caution">
    <text evidence="2">The sequence shown here is derived from an EMBL/GenBank/DDBJ whole genome shotgun (WGS) entry which is preliminary data.</text>
</comment>
<keyword evidence="1" id="KW-0175">Coiled coil</keyword>
<gene>
    <name evidence="2" type="ORF">SKAU_G00027720</name>
</gene>
<dbReference type="PANTHER" id="PTHR14907:SF4">
    <property type="entry name" value="SUPPRESSOR APC DOMAIN-CONTAINING PROTEIN 1"/>
    <property type="match status" value="1"/>
</dbReference>
<proteinExistence type="predicted"/>
<dbReference type="InterPro" id="IPR026828">
    <property type="entry name" value="SAPC2_1/2"/>
</dbReference>
<organism evidence="2 3">
    <name type="scientific">Synaphobranchus kaupii</name>
    <name type="common">Kaup's arrowtooth eel</name>
    <dbReference type="NCBI Taxonomy" id="118154"/>
    <lineage>
        <taxon>Eukaryota</taxon>
        <taxon>Metazoa</taxon>
        <taxon>Chordata</taxon>
        <taxon>Craniata</taxon>
        <taxon>Vertebrata</taxon>
        <taxon>Euteleostomi</taxon>
        <taxon>Actinopterygii</taxon>
        <taxon>Neopterygii</taxon>
        <taxon>Teleostei</taxon>
        <taxon>Anguilliformes</taxon>
        <taxon>Synaphobranchidae</taxon>
        <taxon>Synaphobranchus</taxon>
    </lineage>
</organism>